<dbReference type="AlphaFoldDB" id="A0AAV7XAZ1"/>
<dbReference type="PANTHER" id="PTHR33480:SF5">
    <property type="entry name" value="SI:DKEY-51D8.9"/>
    <property type="match status" value="1"/>
</dbReference>
<accession>A0AAV7XAZ1</accession>
<protein>
    <recommendedName>
        <fullName evidence="3">C2H2-type domain-containing protein</fullName>
    </recommendedName>
</protein>
<gene>
    <name evidence="1" type="ORF">ONE63_001048</name>
</gene>
<dbReference type="EMBL" id="JAPTSV010000010">
    <property type="protein sequence ID" value="KAJ1523155.1"/>
    <property type="molecule type" value="Genomic_DNA"/>
</dbReference>
<sequence>MIFTHPVQIPILILLRPKPIRLRNVPNLKQGLRRRKLVCKLVEHLTSKHSDEKSVKEVLALPPRKKERALAIGKLRTAGTLKHNQEVLASGKGVLLCKKRVTEPNAPEHFKTCGYCGSLYAAASMYKHLQKCSLKPKDGVMPSRCTKAVSAFVVEVH</sequence>
<keyword evidence="2" id="KW-1185">Reference proteome</keyword>
<dbReference type="PANTHER" id="PTHR33480">
    <property type="entry name" value="SET DOMAIN-CONTAINING PROTEIN-RELATED"/>
    <property type="match status" value="1"/>
</dbReference>
<reference evidence="1" key="1">
    <citation type="submission" date="2022-12" db="EMBL/GenBank/DDBJ databases">
        <title>Chromosome-level genome assembly of the bean flower thrips Megalurothrips usitatus.</title>
        <authorList>
            <person name="Ma L."/>
            <person name="Liu Q."/>
            <person name="Li H."/>
            <person name="Cai W."/>
        </authorList>
    </citation>
    <scope>NUCLEOTIDE SEQUENCE</scope>
    <source>
        <strain evidence="1">Cailab_2022a</strain>
    </source>
</reference>
<organism evidence="1 2">
    <name type="scientific">Megalurothrips usitatus</name>
    <name type="common">bean blossom thrips</name>
    <dbReference type="NCBI Taxonomy" id="439358"/>
    <lineage>
        <taxon>Eukaryota</taxon>
        <taxon>Metazoa</taxon>
        <taxon>Ecdysozoa</taxon>
        <taxon>Arthropoda</taxon>
        <taxon>Hexapoda</taxon>
        <taxon>Insecta</taxon>
        <taxon>Pterygota</taxon>
        <taxon>Neoptera</taxon>
        <taxon>Paraneoptera</taxon>
        <taxon>Thysanoptera</taxon>
        <taxon>Terebrantia</taxon>
        <taxon>Thripoidea</taxon>
        <taxon>Thripidae</taxon>
        <taxon>Megalurothrips</taxon>
    </lineage>
</organism>
<evidence type="ECO:0008006" key="3">
    <source>
        <dbReference type="Google" id="ProtNLM"/>
    </source>
</evidence>
<evidence type="ECO:0000313" key="1">
    <source>
        <dbReference type="EMBL" id="KAJ1523155.1"/>
    </source>
</evidence>
<proteinExistence type="predicted"/>
<dbReference type="Proteomes" id="UP001075354">
    <property type="component" value="Chromosome 10"/>
</dbReference>
<evidence type="ECO:0000313" key="2">
    <source>
        <dbReference type="Proteomes" id="UP001075354"/>
    </source>
</evidence>
<comment type="caution">
    <text evidence="1">The sequence shown here is derived from an EMBL/GenBank/DDBJ whole genome shotgun (WGS) entry which is preliminary data.</text>
</comment>
<name>A0AAV7XAZ1_9NEOP</name>